<evidence type="ECO:0000256" key="1">
    <source>
        <dbReference type="ARBA" id="ARBA00022679"/>
    </source>
</evidence>
<dbReference type="PANTHER" id="PTHR43420:SF12">
    <property type="entry name" value="N-ACETYLTRANSFERASE DOMAIN-CONTAINING PROTEIN"/>
    <property type="match status" value="1"/>
</dbReference>
<keyword evidence="1 4" id="KW-0808">Transferase</keyword>
<dbReference type="Pfam" id="PF00583">
    <property type="entry name" value="Acetyltransf_1"/>
    <property type="match status" value="1"/>
</dbReference>
<keyword evidence="2" id="KW-0012">Acyltransferase</keyword>
<dbReference type="RefSeq" id="WP_092901213.1">
    <property type="nucleotide sequence ID" value="NZ_CAXBKE010000038.1"/>
</dbReference>
<accession>A0A1I1CBZ6</accession>
<dbReference type="AlphaFoldDB" id="A0A1I1CBZ6"/>
<proteinExistence type="predicted"/>
<dbReference type="PROSITE" id="PS51186">
    <property type="entry name" value="GNAT"/>
    <property type="match status" value="1"/>
</dbReference>
<dbReference type="Proteomes" id="UP000198790">
    <property type="component" value="Unassembled WGS sequence"/>
</dbReference>
<gene>
    <name evidence="4" type="ORF">SAMN04489723_1243</name>
</gene>
<evidence type="ECO:0000256" key="2">
    <source>
        <dbReference type="ARBA" id="ARBA00023315"/>
    </source>
</evidence>
<dbReference type="CDD" id="cd04301">
    <property type="entry name" value="NAT_SF"/>
    <property type="match status" value="1"/>
</dbReference>
<dbReference type="OrthoDB" id="9800604at2"/>
<dbReference type="InterPro" id="IPR016181">
    <property type="entry name" value="Acyl_CoA_acyltransferase"/>
</dbReference>
<dbReference type="EMBL" id="FOKK01000024">
    <property type="protein sequence ID" value="SFB58418.1"/>
    <property type="molecule type" value="Genomic_DNA"/>
</dbReference>
<sequence>MIKLSEDLSIQKLTVADQPELIELMQEIYIPSYKHIWSDSGDWYLEQMYNPDAFQKDLENPKSHYYYVLYEGWKIGILKYNYPESPTLIDFPNSLHLHRIYISKEYQGKGVAAQLMKRVESIARERGLKYMWLEVMDTQLQAQRFYRKMGFEWIFTYHLDYKKLLPKYRGIQILRKSLT</sequence>
<reference evidence="4 5" key="1">
    <citation type="submission" date="2016-10" db="EMBL/GenBank/DDBJ databases">
        <authorList>
            <person name="de Groot N.N."/>
        </authorList>
    </citation>
    <scope>NUCLEOTIDE SEQUENCE [LARGE SCALE GENOMIC DNA]</scope>
    <source>
        <strain evidence="4 5">DSM 23399</strain>
    </source>
</reference>
<dbReference type="InterPro" id="IPR050680">
    <property type="entry name" value="YpeA/RimI_acetyltransf"/>
</dbReference>
<dbReference type="Gene3D" id="3.40.630.30">
    <property type="match status" value="1"/>
</dbReference>
<dbReference type="STRING" id="237018.SAMN04489723_1243"/>
<dbReference type="InterPro" id="IPR000182">
    <property type="entry name" value="GNAT_dom"/>
</dbReference>
<protein>
    <submittedName>
        <fullName evidence="4">Acetyltransferase (GNAT) family protein</fullName>
    </submittedName>
</protein>
<dbReference type="GO" id="GO:0016747">
    <property type="term" value="F:acyltransferase activity, transferring groups other than amino-acyl groups"/>
    <property type="evidence" value="ECO:0007669"/>
    <property type="project" value="InterPro"/>
</dbReference>
<name>A0A1I1CBZ6_9BACT</name>
<evidence type="ECO:0000313" key="5">
    <source>
        <dbReference type="Proteomes" id="UP000198790"/>
    </source>
</evidence>
<feature type="domain" description="N-acetyltransferase" evidence="3">
    <location>
        <begin position="8"/>
        <end position="166"/>
    </location>
</feature>
<dbReference type="SUPFAM" id="SSF55729">
    <property type="entry name" value="Acyl-CoA N-acyltransferases (Nat)"/>
    <property type="match status" value="1"/>
</dbReference>
<evidence type="ECO:0000313" key="4">
    <source>
        <dbReference type="EMBL" id="SFB58418.1"/>
    </source>
</evidence>
<organism evidence="4 5">
    <name type="scientific">Algoriphagus aquimarinus</name>
    <dbReference type="NCBI Taxonomy" id="237018"/>
    <lineage>
        <taxon>Bacteria</taxon>
        <taxon>Pseudomonadati</taxon>
        <taxon>Bacteroidota</taxon>
        <taxon>Cytophagia</taxon>
        <taxon>Cytophagales</taxon>
        <taxon>Cyclobacteriaceae</taxon>
        <taxon>Algoriphagus</taxon>
    </lineage>
</organism>
<evidence type="ECO:0000259" key="3">
    <source>
        <dbReference type="PROSITE" id="PS51186"/>
    </source>
</evidence>
<dbReference type="PANTHER" id="PTHR43420">
    <property type="entry name" value="ACETYLTRANSFERASE"/>
    <property type="match status" value="1"/>
</dbReference>
<keyword evidence="5" id="KW-1185">Reference proteome</keyword>